<keyword evidence="1" id="KW-0560">Oxidoreductase</keyword>
<accession>A0A7C3KJ82</accession>
<dbReference type="AlphaFoldDB" id="A0A7C3KJ82"/>
<comment type="caution">
    <text evidence="1">The sequence shown here is derived from an EMBL/GenBank/DDBJ whole genome shotgun (WGS) entry which is preliminary data.</text>
</comment>
<name>A0A7C3KJ82_9CYAN</name>
<reference evidence="1" key="1">
    <citation type="journal article" date="2020" name="mSystems">
        <title>Genome- and Community-Level Interaction Insights into Carbon Utilization and Element Cycling Functions of Hydrothermarchaeota in Hydrothermal Sediment.</title>
        <authorList>
            <person name="Zhou Z."/>
            <person name="Liu Y."/>
            <person name="Xu W."/>
            <person name="Pan J."/>
            <person name="Luo Z.H."/>
            <person name="Li M."/>
        </authorList>
    </citation>
    <scope>NUCLEOTIDE SEQUENCE [LARGE SCALE GENOMIC DNA]</scope>
    <source>
        <strain evidence="1">SpSt-418</strain>
    </source>
</reference>
<dbReference type="EMBL" id="DSRU01000378">
    <property type="protein sequence ID" value="HFN01169.1"/>
    <property type="molecule type" value="Genomic_DNA"/>
</dbReference>
<dbReference type="InterPro" id="IPR014910">
    <property type="entry name" value="YdhR"/>
</dbReference>
<dbReference type="SUPFAM" id="SSF54909">
    <property type="entry name" value="Dimeric alpha+beta barrel"/>
    <property type="match status" value="1"/>
</dbReference>
<proteinExistence type="predicted"/>
<evidence type="ECO:0000313" key="1">
    <source>
        <dbReference type="EMBL" id="HFN01169.1"/>
    </source>
</evidence>
<keyword evidence="1" id="KW-0503">Monooxygenase</keyword>
<dbReference type="Pfam" id="PF08803">
    <property type="entry name" value="ydhR"/>
    <property type="match status" value="1"/>
</dbReference>
<gene>
    <name evidence="1" type="ORF">ENR64_26145</name>
</gene>
<dbReference type="GO" id="GO:0004497">
    <property type="term" value="F:monooxygenase activity"/>
    <property type="evidence" value="ECO:0007669"/>
    <property type="project" value="UniProtKB-KW"/>
</dbReference>
<dbReference type="Gene3D" id="3.30.70.100">
    <property type="match status" value="1"/>
</dbReference>
<dbReference type="InterPro" id="IPR011008">
    <property type="entry name" value="Dimeric_a/b-barrel"/>
</dbReference>
<protein>
    <submittedName>
        <fullName evidence="1">Monooxygenase</fullName>
    </submittedName>
</protein>
<sequence length="101" mass="11192">MITAVVQFQLPETANSESIKADFVHIAPMFQPIPGLIRKYFLLSEDCKTGGGVYLWESRQQAEAFYNPSFAEAIAEKFGSVPSITYFETPAVVDNLSQAIL</sequence>
<organism evidence="1">
    <name type="scientific">Oscillatoriales cyanobacterium SpSt-418</name>
    <dbReference type="NCBI Taxonomy" id="2282169"/>
    <lineage>
        <taxon>Bacteria</taxon>
        <taxon>Bacillati</taxon>
        <taxon>Cyanobacteriota</taxon>
        <taxon>Cyanophyceae</taxon>
        <taxon>Oscillatoriophycideae</taxon>
        <taxon>Oscillatoriales</taxon>
    </lineage>
</organism>